<sequence length="251" mass="28906">MNIVQRCHNCTRTARRSYPSLLDSVSCATSYGAPSLHHSFSFTLFTNDPVEETNRIPGRAFVLFCSCECATNLPDSCWSVQPHYGHFKAEVTPGGNTLIKTPFHFTQHFSFRNRREQSSPAKILMPSSFPPFFLLRHYSYNQCWDSCLEWSGLRLFRNYKKISPDQVRCQVLPLWNATLQISGYTREPQILLPGRMSWVSPCTDVVYWVPGLVPRWKIPRAVPRGFAPTWSHLCSHSVPLFTYWSLTSLSY</sequence>
<comment type="caution">
    <text evidence="1">The sequence shown here is derived from an EMBL/GenBank/DDBJ whole genome shotgun (WGS) entry which is preliminary data.</text>
</comment>
<reference evidence="1 2" key="1">
    <citation type="submission" date="2015-01" db="EMBL/GenBank/DDBJ databases">
        <title>Evolution of Trichinella species and genotypes.</title>
        <authorList>
            <person name="Korhonen P.K."/>
            <person name="Edoardo P."/>
            <person name="Giuseppe L.R."/>
            <person name="Gasser R.B."/>
        </authorList>
    </citation>
    <scope>NUCLEOTIDE SEQUENCE [LARGE SCALE GENOMIC DNA]</scope>
    <source>
        <strain evidence="1">ISS120</strain>
    </source>
</reference>
<keyword evidence="2" id="KW-1185">Reference proteome</keyword>
<protein>
    <submittedName>
        <fullName evidence="1">Uncharacterized protein</fullName>
    </submittedName>
</protein>
<dbReference type="AlphaFoldDB" id="A0A0V1D5H2"/>
<gene>
    <name evidence="1" type="ORF">T03_7724</name>
</gene>
<proteinExistence type="predicted"/>
<dbReference type="EMBL" id="JYDI01000042">
    <property type="protein sequence ID" value="KRY56562.1"/>
    <property type="molecule type" value="Genomic_DNA"/>
</dbReference>
<dbReference type="Proteomes" id="UP000054653">
    <property type="component" value="Unassembled WGS sequence"/>
</dbReference>
<evidence type="ECO:0000313" key="2">
    <source>
        <dbReference type="Proteomes" id="UP000054653"/>
    </source>
</evidence>
<name>A0A0V1D5H2_TRIBR</name>
<evidence type="ECO:0000313" key="1">
    <source>
        <dbReference type="EMBL" id="KRY56562.1"/>
    </source>
</evidence>
<accession>A0A0V1D5H2</accession>
<organism evidence="1 2">
    <name type="scientific">Trichinella britovi</name>
    <name type="common">Parasitic roundworm</name>
    <dbReference type="NCBI Taxonomy" id="45882"/>
    <lineage>
        <taxon>Eukaryota</taxon>
        <taxon>Metazoa</taxon>
        <taxon>Ecdysozoa</taxon>
        <taxon>Nematoda</taxon>
        <taxon>Enoplea</taxon>
        <taxon>Dorylaimia</taxon>
        <taxon>Trichinellida</taxon>
        <taxon>Trichinellidae</taxon>
        <taxon>Trichinella</taxon>
    </lineage>
</organism>